<dbReference type="RefSeq" id="WP_069908880.1">
    <property type="nucleotide sequence ID" value="NZ_LAJE02000107.1"/>
</dbReference>
<dbReference type="InterPro" id="IPR013538">
    <property type="entry name" value="ASHA1/2-like_C"/>
</dbReference>
<reference evidence="3 4" key="1">
    <citation type="journal article" date="2015" name="Genome Announc.">
        <title>Genome Assemblies of Three Soil-Associated Devosia species: D. insulae, D. limi, and D. soli.</title>
        <authorList>
            <person name="Hassan Y.I."/>
            <person name="Lepp D."/>
            <person name="Zhou T."/>
        </authorList>
    </citation>
    <scope>NUCLEOTIDE SEQUENCE [LARGE SCALE GENOMIC DNA]</scope>
    <source>
        <strain evidence="3 4">DS-56</strain>
    </source>
</reference>
<proteinExistence type="inferred from homology"/>
<gene>
    <name evidence="3" type="ORF">VW23_013855</name>
</gene>
<name>A0A1E5XTQ9_9HYPH</name>
<sequence>MTTKLDIAPDNDNQLVLARIIDAPVEQVYRGWTDPVLMKKWFAPRPWTTPKVVTDVRPGGSTLVVMADENGTEYPNPGQYLEVVPNKKLVFTDAYTGDWQASEKPFMTVTLTFEDIGGKTRYIARCQHWNAEDKAAHVQMGFHEGWGMVTEQLEAVLKAH</sequence>
<evidence type="ECO:0000313" key="4">
    <source>
        <dbReference type="Proteomes" id="UP000095463"/>
    </source>
</evidence>
<dbReference type="EMBL" id="LAJE02000107">
    <property type="protein sequence ID" value="OEO31982.1"/>
    <property type="molecule type" value="Genomic_DNA"/>
</dbReference>
<dbReference type="Pfam" id="PF08327">
    <property type="entry name" value="AHSA1"/>
    <property type="match status" value="1"/>
</dbReference>
<dbReference type="InterPro" id="IPR023393">
    <property type="entry name" value="START-like_dom_sf"/>
</dbReference>
<comment type="caution">
    <text evidence="3">The sequence shown here is derived from an EMBL/GenBank/DDBJ whole genome shotgun (WGS) entry which is preliminary data.</text>
</comment>
<organism evidence="3 4">
    <name type="scientific">Devosia insulae DS-56</name>
    <dbReference type="NCBI Taxonomy" id="1116389"/>
    <lineage>
        <taxon>Bacteria</taxon>
        <taxon>Pseudomonadati</taxon>
        <taxon>Pseudomonadota</taxon>
        <taxon>Alphaproteobacteria</taxon>
        <taxon>Hyphomicrobiales</taxon>
        <taxon>Devosiaceae</taxon>
        <taxon>Devosia</taxon>
    </lineage>
</organism>
<dbReference type="AlphaFoldDB" id="A0A1E5XTQ9"/>
<dbReference type="Gene3D" id="3.30.530.20">
    <property type="match status" value="1"/>
</dbReference>
<dbReference type="OrthoDB" id="9786557at2"/>
<protein>
    <submittedName>
        <fullName evidence="3">Polyketide cyclase</fullName>
    </submittedName>
</protein>
<evidence type="ECO:0000259" key="2">
    <source>
        <dbReference type="Pfam" id="PF08327"/>
    </source>
</evidence>
<feature type="domain" description="Activator of Hsp90 ATPase homologue 1/2-like C-terminal" evidence="2">
    <location>
        <begin position="22"/>
        <end position="158"/>
    </location>
</feature>
<comment type="similarity">
    <text evidence="1">Belongs to the AHA1 family.</text>
</comment>
<dbReference type="SUPFAM" id="SSF55961">
    <property type="entry name" value="Bet v1-like"/>
    <property type="match status" value="1"/>
</dbReference>
<dbReference type="CDD" id="cd08896">
    <property type="entry name" value="SRPBCC_CalC_Aha1-like_3"/>
    <property type="match status" value="1"/>
</dbReference>
<accession>A0A1E5XTQ9</accession>
<dbReference type="Proteomes" id="UP000095463">
    <property type="component" value="Unassembled WGS sequence"/>
</dbReference>
<evidence type="ECO:0000313" key="3">
    <source>
        <dbReference type="EMBL" id="OEO31982.1"/>
    </source>
</evidence>
<keyword evidence="4" id="KW-1185">Reference proteome</keyword>
<evidence type="ECO:0000256" key="1">
    <source>
        <dbReference type="ARBA" id="ARBA00006817"/>
    </source>
</evidence>